<comment type="caution">
    <text evidence="10">The sequence shown here is derived from an EMBL/GenBank/DDBJ whole genome shotgun (WGS) entry which is preliminary data.</text>
</comment>
<keyword evidence="6" id="KW-0067">ATP-binding</keyword>
<dbReference type="FunFam" id="3.40.50.300:FF:000224">
    <property type="entry name" value="Energy-coupling factor transporter ATP-binding protein EcfA"/>
    <property type="match status" value="1"/>
</dbReference>
<protein>
    <recommendedName>
        <fullName evidence="9">ABC transporter domain-containing protein</fullName>
    </recommendedName>
</protein>
<dbReference type="GO" id="GO:0005524">
    <property type="term" value="F:ATP binding"/>
    <property type="evidence" value="ECO:0007669"/>
    <property type="project" value="UniProtKB-KW"/>
</dbReference>
<gene>
    <name evidence="10" type="ORF">BSOLF_1419</name>
</gene>
<dbReference type="GO" id="GO:0015087">
    <property type="term" value="F:cobalt ion transmembrane transporter activity"/>
    <property type="evidence" value="ECO:0007669"/>
    <property type="project" value="UniProtKB-ARBA"/>
</dbReference>
<evidence type="ECO:0000256" key="7">
    <source>
        <dbReference type="ARBA" id="ARBA00022967"/>
    </source>
</evidence>
<dbReference type="Pfam" id="PF00005">
    <property type="entry name" value="ABC_tran"/>
    <property type="match status" value="1"/>
</dbReference>
<name>A0A2R6XZI7_9BACL</name>
<evidence type="ECO:0000313" key="10">
    <source>
        <dbReference type="EMBL" id="PTQ55839.1"/>
    </source>
</evidence>
<evidence type="ECO:0000313" key="11">
    <source>
        <dbReference type="Proteomes" id="UP000244338"/>
    </source>
</evidence>
<comment type="subcellular location">
    <subcellularLocation>
        <location evidence="1">Cell membrane</location>
        <topology evidence="1">Peripheral membrane protein</topology>
    </subcellularLocation>
</comment>
<dbReference type="GO" id="GO:0043190">
    <property type="term" value="C:ATP-binding cassette (ABC) transporter complex"/>
    <property type="evidence" value="ECO:0007669"/>
    <property type="project" value="TreeGrafter"/>
</dbReference>
<dbReference type="InterPro" id="IPR015856">
    <property type="entry name" value="ABC_transpr_CbiO/EcfA_su"/>
</dbReference>
<evidence type="ECO:0000256" key="4">
    <source>
        <dbReference type="ARBA" id="ARBA00022475"/>
    </source>
</evidence>
<dbReference type="GO" id="GO:0042626">
    <property type="term" value="F:ATPase-coupled transmembrane transporter activity"/>
    <property type="evidence" value="ECO:0007669"/>
    <property type="project" value="TreeGrafter"/>
</dbReference>
<organism evidence="10 11">
    <name type="scientific">Candidatus Carbonibacillus altaicus</name>
    <dbReference type="NCBI Taxonomy" id="2163959"/>
    <lineage>
        <taxon>Bacteria</taxon>
        <taxon>Bacillati</taxon>
        <taxon>Bacillota</taxon>
        <taxon>Bacilli</taxon>
        <taxon>Bacillales</taxon>
        <taxon>Candidatus Carbonibacillus</taxon>
    </lineage>
</organism>
<keyword evidence="4" id="KW-1003">Cell membrane</keyword>
<dbReference type="InterPro" id="IPR027417">
    <property type="entry name" value="P-loop_NTPase"/>
</dbReference>
<evidence type="ECO:0000256" key="6">
    <source>
        <dbReference type="ARBA" id="ARBA00022840"/>
    </source>
</evidence>
<dbReference type="PROSITE" id="PS50893">
    <property type="entry name" value="ABC_TRANSPORTER_2"/>
    <property type="match status" value="1"/>
</dbReference>
<keyword evidence="7" id="KW-1278">Translocase</keyword>
<evidence type="ECO:0000256" key="2">
    <source>
        <dbReference type="ARBA" id="ARBA00005417"/>
    </source>
</evidence>
<keyword evidence="5" id="KW-0547">Nucleotide-binding</keyword>
<dbReference type="AlphaFoldDB" id="A0A2R6XZI7"/>
<evidence type="ECO:0000256" key="3">
    <source>
        <dbReference type="ARBA" id="ARBA00022448"/>
    </source>
</evidence>
<dbReference type="Proteomes" id="UP000244338">
    <property type="component" value="Unassembled WGS sequence"/>
</dbReference>
<dbReference type="CDD" id="cd03225">
    <property type="entry name" value="ABC_cobalt_CbiO_domain1"/>
    <property type="match status" value="1"/>
</dbReference>
<dbReference type="EMBL" id="PEBX01000067">
    <property type="protein sequence ID" value="PTQ55839.1"/>
    <property type="molecule type" value="Genomic_DNA"/>
</dbReference>
<keyword evidence="3" id="KW-0813">Transport</keyword>
<dbReference type="SUPFAM" id="SSF52540">
    <property type="entry name" value="P-loop containing nucleoside triphosphate hydrolases"/>
    <property type="match status" value="1"/>
</dbReference>
<proteinExistence type="inferred from homology"/>
<dbReference type="GO" id="GO:0016887">
    <property type="term" value="F:ATP hydrolysis activity"/>
    <property type="evidence" value="ECO:0007669"/>
    <property type="project" value="InterPro"/>
</dbReference>
<evidence type="ECO:0000259" key="9">
    <source>
        <dbReference type="PROSITE" id="PS50893"/>
    </source>
</evidence>
<sequence length="269" mass="30268">MELIRVEEVSFAYLPGKLVLDRVTLRFDHRSTAIIGQNGAGKTTLVKLMKGLLKPFDGEILIGDLSVKKVTAASLAKRIGLVFQNPNDQIFKGNVLEEVMFGLLNIGVEREEARVRAIRALEMVELEGKRDMNPHDLSLSQKKLVSIAAVVAMDPEIIIFDEPTIAQDHAGKERIKEIIRYLDEKGKMVMTIIHDMDFVAECFERTVVMNRGRVLLDGPTREVFSREEVLKEAYLELPTVAQLSKRLGLSETFLTPKEFIAHLEGRIKG</sequence>
<dbReference type="InterPro" id="IPR050095">
    <property type="entry name" value="ECF_ABC_transporter_ATP-bd"/>
</dbReference>
<reference evidence="11" key="1">
    <citation type="journal article" date="2018" name="Sci. Rep.">
        <title>Lignite coal burning seam in the remote Altai Mountains harbors a hydrogen-driven thermophilic microbial community.</title>
        <authorList>
            <person name="Kadnikov V.V."/>
            <person name="Mardanov A.V."/>
            <person name="Ivasenko D.A."/>
            <person name="Antsiferov D.V."/>
            <person name="Beletsky A.V."/>
            <person name="Karnachuk O.V."/>
            <person name="Ravin N.V."/>
        </authorList>
    </citation>
    <scope>NUCLEOTIDE SEQUENCE [LARGE SCALE GENOMIC DNA]</scope>
</reference>
<evidence type="ECO:0000256" key="5">
    <source>
        <dbReference type="ARBA" id="ARBA00022741"/>
    </source>
</evidence>
<dbReference type="InterPro" id="IPR003439">
    <property type="entry name" value="ABC_transporter-like_ATP-bd"/>
</dbReference>
<evidence type="ECO:0000256" key="1">
    <source>
        <dbReference type="ARBA" id="ARBA00004202"/>
    </source>
</evidence>
<dbReference type="InterPro" id="IPR003593">
    <property type="entry name" value="AAA+_ATPase"/>
</dbReference>
<evidence type="ECO:0000256" key="8">
    <source>
        <dbReference type="ARBA" id="ARBA00023136"/>
    </source>
</evidence>
<dbReference type="PANTHER" id="PTHR43553">
    <property type="entry name" value="HEAVY METAL TRANSPORTER"/>
    <property type="match status" value="1"/>
</dbReference>
<dbReference type="Gene3D" id="3.40.50.300">
    <property type="entry name" value="P-loop containing nucleotide triphosphate hydrolases"/>
    <property type="match status" value="1"/>
</dbReference>
<comment type="similarity">
    <text evidence="2">Belongs to the ABC transporter superfamily.</text>
</comment>
<dbReference type="SMART" id="SM00382">
    <property type="entry name" value="AAA"/>
    <property type="match status" value="1"/>
</dbReference>
<keyword evidence="8" id="KW-0472">Membrane</keyword>
<dbReference type="PANTHER" id="PTHR43553:SF24">
    <property type="entry name" value="ENERGY-COUPLING FACTOR TRANSPORTER ATP-BINDING PROTEIN ECFA1"/>
    <property type="match status" value="1"/>
</dbReference>
<feature type="domain" description="ABC transporter" evidence="9">
    <location>
        <begin position="4"/>
        <end position="236"/>
    </location>
</feature>
<accession>A0A2R6XZI7</accession>